<protein>
    <submittedName>
        <fullName evidence="1">Uncharacterized protein</fullName>
    </submittedName>
</protein>
<accession>A0A2T7BH48</accession>
<sequence length="165" mass="19145">MSFTSYSIFTGKPGPEQDSRALATAAMLYQVLADEHRLALFARNCYWDTGGGNETTVRRYHQRFCMEMDIVIDAVRRRLCDTGYYTEGLLDEMLGDACNEAVRYIASGKEQLQLLQHRLEGLRNRLHRYLYHTCKCHIDGDMRAFLMGLSRQHEQWSAYLNIHLA</sequence>
<dbReference type="EMBL" id="QCYK01000002">
    <property type="protein sequence ID" value="PUZ25609.1"/>
    <property type="molecule type" value="Genomic_DNA"/>
</dbReference>
<gene>
    <name evidence="1" type="ORF">DCC81_15150</name>
</gene>
<dbReference type="InterPro" id="IPR012347">
    <property type="entry name" value="Ferritin-like"/>
</dbReference>
<dbReference type="SUPFAM" id="SSF47240">
    <property type="entry name" value="Ferritin-like"/>
    <property type="match status" value="1"/>
</dbReference>
<comment type="caution">
    <text evidence="1">The sequence shown here is derived from an EMBL/GenBank/DDBJ whole genome shotgun (WGS) entry which is preliminary data.</text>
</comment>
<evidence type="ECO:0000313" key="2">
    <source>
        <dbReference type="Proteomes" id="UP000244450"/>
    </source>
</evidence>
<dbReference type="Proteomes" id="UP000244450">
    <property type="component" value="Unassembled WGS sequence"/>
</dbReference>
<reference evidence="1 2" key="1">
    <citation type="submission" date="2018-04" db="EMBL/GenBank/DDBJ databases">
        <title>Chitinophaga fuyangensis sp. nov., isolated from soil in a chemical factory.</title>
        <authorList>
            <person name="Chen K."/>
        </authorList>
    </citation>
    <scope>NUCLEOTIDE SEQUENCE [LARGE SCALE GENOMIC DNA]</scope>
    <source>
        <strain evidence="1 2">LY-1</strain>
    </source>
</reference>
<dbReference type="AlphaFoldDB" id="A0A2T7BH48"/>
<organism evidence="1 2">
    <name type="scientific">Chitinophaga parva</name>
    <dbReference type="NCBI Taxonomy" id="2169414"/>
    <lineage>
        <taxon>Bacteria</taxon>
        <taxon>Pseudomonadati</taxon>
        <taxon>Bacteroidota</taxon>
        <taxon>Chitinophagia</taxon>
        <taxon>Chitinophagales</taxon>
        <taxon>Chitinophagaceae</taxon>
        <taxon>Chitinophaga</taxon>
    </lineage>
</organism>
<evidence type="ECO:0000313" key="1">
    <source>
        <dbReference type="EMBL" id="PUZ25609.1"/>
    </source>
</evidence>
<keyword evidence="2" id="KW-1185">Reference proteome</keyword>
<dbReference type="Gene3D" id="1.20.1260.10">
    <property type="match status" value="1"/>
</dbReference>
<name>A0A2T7BH48_9BACT</name>
<dbReference type="RefSeq" id="WP_108687449.1">
    <property type="nucleotide sequence ID" value="NZ_QCYK01000002.1"/>
</dbReference>
<proteinExistence type="predicted"/>
<dbReference type="InterPro" id="IPR009078">
    <property type="entry name" value="Ferritin-like_SF"/>
</dbReference>